<accession>A0A368RYH7</accession>
<feature type="region of interest" description="Disordered" evidence="1">
    <location>
        <begin position="172"/>
        <end position="485"/>
    </location>
</feature>
<reference evidence="2" key="2">
    <citation type="submission" date="2015-07" db="EMBL/GenBank/DDBJ databases">
        <authorList>
            <person name="Noorani M."/>
        </authorList>
    </citation>
    <scope>NUCLEOTIDE SEQUENCE</scope>
    <source>
        <strain evidence="2">Yugu1</strain>
    </source>
</reference>
<sequence>MEQVMSDLQALKRLYGLLHRGPADENLDETSRDLLMKMLDDATQQTLLKQAKMLSGSLMSPVLERKLSIRSDRRTRDAEPPLTLRPLVSPSPSPSIPPGERSSRLNQQYSTVSSRAGGHFDGHRQTAEEPLLARLASYRSSRTAVSALTPRHRPSGEQRNSGLSLYRLPVAATSQHGTVTGSNRHADRRDRTRQSSGRGDLSSLEGSSRRRSVSREVSLGRAWLQHGRGTGRHPGAESSSSTRRFGRLDSGLSLGMASRRGSERTGRGVAAMSRHGTVTGSNRHAGHRDRTRRTSGRGDQSSSLEGSSSRRRSVSREMSLAPARLHGRGTPRHVGQEGSSYSTRRFGRLDSGLSLGVASRRGSERTGRGVASPELSSSSNTMVTVRSRIRHRQDRDLKERCLRRAEEEAEEENTPRRRGRTNASVSSAGRTSSRMPRRTLKRVDSGSMYISRSNSSSGAAVSYPSTSPTASLESSASASYSPPPVSRRGIAPPLSLHGFAPAPPVSLRGIAPPVYAPRVSRSMRRRRRQEILERRVGRLRMLKNKIDMVFHHRHDHHHHLGRGLEGPSSRLIPGEHHRKSPWRHLGEMFHRTKRQDKEITSRTVVGGAPAKRRGGGGNMHALFDAMRRHLRGKRRTPASVKMRGAANRSRVQAKKMHWWQRLRKRRGRKDVTAGIPRRRLGL</sequence>
<name>A0A368RYH7_SETIT</name>
<dbReference type="OrthoDB" id="691332at2759"/>
<feature type="compositionally biased region" description="Basic and acidic residues" evidence="1">
    <location>
        <begin position="184"/>
        <end position="193"/>
    </location>
</feature>
<feature type="compositionally biased region" description="Polar residues" evidence="1">
    <location>
        <begin position="374"/>
        <end position="384"/>
    </location>
</feature>
<gene>
    <name evidence="2" type="ORF">SETIT_7G224800v2</name>
</gene>
<feature type="compositionally biased region" description="Low complexity" evidence="1">
    <location>
        <begin position="297"/>
        <end position="307"/>
    </location>
</feature>
<feature type="compositionally biased region" description="Polar residues" evidence="1">
    <location>
        <begin position="172"/>
        <end position="183"/>
    </location>
</feature>
<organism evidence="2">
    <name type="scientific">Setaria italica</name>
    <name type="common">Foxtail millet</name>
    <name type="synonym">Panicum italicum</name>
    <dbReference type="NCBI Taxonomy" id="4555"/>
    <lineage>
        <taxon>Eukaryota</taxon>
        <taxon>Viridiplantae</taxon>
        <taxon>Streptophyta</taxon>
        <taxon>Embryophyta</taxon>
        <taxon>Tracheophyta</taxon>
        <taxon>Spermatophyta</taxon>
        <taxon>Magnoliopsida</taxon>
        <taxon>Liliopsida</taxon>
        <taxon>Poales</taxon>
        <taxon>Poaceae</taxon>
        <taxon>PACMAD clade</taxon>
        <taxon>Panicoideae</taxon>
        <taxon>Panicodae</taxon>
        <taxon>Paniceae</taxon>
        <taxon>Cenchrinae</taxon>
        <taxon>Setaria</taxon>
    </lineage>
</organism>
<evidence type="ECO:0000256" key="1">
    <source>
        <dbReference type="SAM" id="MobiDB-lite"/>
    </source>
</evidence>
<feature type="compositionally biased region" description="Polar residues" evidence="1">
    <location>
        <begin position="105"/>
        <end position="114"/>
    </location>
</feature>
<protein>
    <submittedName>
        <fullName evidence="2">Uncharacterized protein</fullName>
    </submittedName>
</protein>
<dbReference type="EMBL" id="CM003534">
    <property type="protein sequence ID" value="RCV35242.1"/>
    <property type="molecule type" value="Genomic_DNA"/>
</dbReference>
<dbReference type="AlphaFoldDB" id="A0A368RYH7"/>
<feature type="compositionally biased region" description="Basic residues" evidence="1">
    <location>
        <begin position="284"/>
        <end position="295"/>
    </location>
</feature>
<feature type="compositionally biased region" description="Polar residues" evidence="1">
    <location>
        <begin position="421"/>
        <end position="434"/>
    </location>
</feature>
<feature type="compositionally biased region" description="Low complexity" evidence="1">
    <location>
        <begin position="195"/>
        <end position="206"/>
    </location>
</feature>
<feature type="region of interest" description="Disordered" evidence="1">
    <location>
        <begin position="68"/>
        <end position="123"/>
    </location>
</feature>
<feature type="compositionally biased region" description="Basic and acidic residues" evidence="1">
    <location>
        <begin position="68"/>
        <end position="79"/>
    </location>
</feature>
<proteinExistence type="predicted"/>
<feature type="compositionally biased region" description="Low complexity" evidence="1">
    <location>
        <begin position="451"/>
        <end position="480"/>
    </location>
</feature>
<feature type="region of interest" description="Disordered" evidence="1">
    <location>
        <begin position="144"/>
        <end position="163"/>
    </location>
</feature>
<evidence type="ECO:0000313" key="2">
    <source>
        <dbReference type="EMBL" id="RCV35242.1"/>
    </source>
</evidence>
<reference evidence="2" key="1">
    <citation type="journal article" date="2012" name="Nat. Biotechnol.">
        <title>Reference genome sequence of the model plant Setaria.</title>
        <authorList>
            <person name="Bennetzen J.L."/>
            <person name="Schmutz J."/>
            <person name="Wang H."/>
            <person name="Percifield R."/>
            <person name="Hawkins J."/>
            <person name="Pontaroli A.C."/>
            <person name="Estep M."/>
            <person name="Feng L."/>
            <person name="Vaughn J.N."/>
            <person name="Grimwood J."/>
            <person name="Jenkins J."/>
            <person name="Barry K."/>
            <person name="Lindquist E."/>
            <person name="Hellsten U."/>
            <person name="Deshpande S."/>
            <person name="Wang X."/>
            <person name="Wu X."/>
            <person name="Mitros T."/>
            <person name="Triplett J."/>
            <person name="Yang X."/>
            <person name="Ye C.Y."/>
            <person name="Mauro-Herrera M."/>
            <person name="Wang L."/>
            <person name="Li P."/>
            <person name="Sharma M."/>
            <person name="Sharma R."/>
            <person name="Ronald P.C."/>
            <person name="Panaud O."/>
            <person name="Kellogg E.A."/>
            <person name="Brutnell T.P."/>
            <person name="Doust A.N."/>
            <person name="Tuskan G.A."/>
            <person name="Rokhsar D."/>
            <person name="Devos K.M."/>
        </authorList>
    </citation>
    <scope>NUCLEOTIDE SEQUENCE [LARGE SCALE GENOMIC DNA]</scope>
    <source>
        <strain evidence="2">Yugu1</strain>
    </source>
</reference>
<feature type="compositionally biased region" description="Basic and acidic residues" evidence="1">
    <location>
        <begin position="393"/>
        <end position="406"/>
    </location>
</feature>